<reference evidence="20" key="2">
    <citation type="journal article" date="2015" name="Proc. Natl. Acad. Sci. U.S.A.">
        <title>Molecular recognition of human ephrinB2 cell surface receptor by an emergent African henipavirus.</title>
        <authorList>
            <person name="Lee B."/>
            <person name="Pernet O."/>
            <person name="Ahmed A.A."/>
            <person name="Zeltina A."/>
            <person name="Beaty S.M."/>
            <person name="Bowden T.A."/>
        </authorList>
    </citation>
    <scope>X-RAY CRYSTALLOGRAPHY (1.70 ANGSTROMS) OF 199-632</scope>
    <scope>GLYCOSYLATION AT ASN-207; ASN-255; ASN-327 AND ASN-396</scope>
    <scope>DISULFIDE BONDS</scope>
</reference>
<accession>I0E093</accession>
<dbReference type="SUPFAM" id="SSF50939">
    <property type="entry name" value="Sialidases"/>
    <property type="match status" value="1"/>
</dbReference>
<feature type="disulfide bond" evidence="20">
    <location>
        <begin position="575"/>
        <end position="584"/>
    </location>
</feature>
<keyword evidence="3 15" id="KW-0348">Hemagglutinin</keyword>
<feature type="glycosylation site" description="N-linked (GlcNAc...) asparagine" evidence="20">
    <location>
        <position position="327"/>
    </location>
</feature>
<feature type="transmembrane region" description="Helical" evidence="17">
    <location>
        <begin position="59"/>
        <end position="87"/>
    </location>
</feature>
<feature type="disulfide bond" evidence="20">
    <location>
        <begin position="232"/>
        <end position="256"/>
    </location>
</feature>
<feature type="glycosylation site" description="N-linked (GlcNAc...) asparagine" evidence="20">
    <location>
        <position position="396"/>
    </location>
</feature>
<dbReference type="GeneID" id="20712670"/>
<feature type="glycosylation site" description="N-linked (GlcNAc...) asparagine" evidence="20">
    <location>
        <position position="255"/>
    </location>
</feature>
<feature type="coiled-coil region" evidence="16">
    <location>
        <begin position="89"/>
        <end position="116"/>
    </location>
</feature>
<dbReference type="GO" id="GO:0055036">
    <property type="term" value="C:virion membrane"/>
    <property type="evidence" value="ECO:0007669"/>
    <property type="project" value="UniProtKB-SubCell"/>
</dbReference>
<evidence type="ECO:0000256" key="14">
    <source>
        <dbReference type="ARBA" id="ARBA00023296"/>
    </source>
</evidence>
<evidence type="ECO:0000256" key="2">
    <source>
        <dbReference type="ARBA" id="ARBA00004597"/>
    </source>
</evidence>
<feature type="disulfide bond" evidence="20">
    <location>
        <begin position="397"/>
        <end position="509"/>
    </location>
</feature>
<keyword evidence="7" id="KW-0946">Virion</keyword>
<gene>
    <name evidence="18" type="primary">G</name>
</gene>
<evidence type="ECO:0000256" key="10">
    <source>
        <dbReference type="ARBA" id="ARBA00022968"/>
    </source>
</evidence>
<keyword evidence="5 17" id="KW-0812">Transmembrane</keyword>
<dbReference type="GO" id="GO:0046789">
    <property type="term" value="F:host cell surface receptor binding"/>
    <property type="evidence" value="ECO:0007669"/>
    <property type="project" value="InterPro"/>
</dbReference>
<dbReference type="GO" id="GO:0033644">
    <property type="term" value="C:host cell membrane"/>
    <property type="evidence" value="ECO:0007669"/>
    <property type="project" value="UniProtKB-SubCell"/>
</dbReference>
<evidence type="ECO:0000256" key="13">
    <source>
        <dbReference type="ARBA" id="ARBA00023180"/>
    </source>
</evidence>
<keyword evidence="6" id="KW-1161">Viral attachment to host cell</keyword>
<evidence type="ECO:0000256" key="3">
    <source>
        <dbReference type="ARBA" id="ARBA00022546"/>
    </source>
</evidence>
<feature type="disulfide bond" evidence="20">
    <location>
        <begin position="392"/>
        <end position="405"/>
    </location>
</feature>
<keyword evidence="13" id="KW-0325">Glycoprotein</keyword>
<evidence type="ECO:0000256" key="15">
    <source>
        <dbReference type="RuleBase" id="RU004216"/>
    </source>
</evidence>
<feature type="disulfide bond" evidence="20">
    <location>
        <begin position="503"/>
        <end position="513"/>
    </location>
</feature>
<keyword evidence="12 17" id="KW-0472">Membrane</keyword>
<evidence type="ECO:0000256" key="12">
    <source>
        <dbReference type="ARBA" id="ARBA00023136"/>
    </source>
</evidence>
<feature type="disulfide bond" evidence="20">
    <location>
        <begin position="378"/>
        <end position="422"/>
    </location>
</feature>
<evidence type="ECO:0000256" key="11">
    <source>
        <dbReference type="ARBA" id="ARBA00022989"/>
    </source>
</evidence>
<keyword evidence="16" id="KW-0175">Coiled coil</keyword>
<dbReference type="GO" id="GO:0046718">
    <property type="term" value="P:symbiont entry into host cell"/>
    <property type="evidence" value="ECO:0007669"/>
    <property type="project" value="UniProtKB-KW"/>
</dbReference>
<evidence type="ECO:0000256" key="7">
    <source>
        <dbReference type="ARBA" id="ARBA00022844"/>
    </source>
</evidence>
<feature type="disulfide bond" evidence="20">
    <location>
        <begin position="205"/>
        <end position="611"/>
    </location>
</feature>
<dbReference type="Gene3D" id="2.120.10.10">
    <property type="match status" value="1"/>
</dbReference>
<dbReference type="SMR" id="I0E093"/>
<keyword evidence="11 17" id="KW-1133">Transmembrane helix</keyword>
<keyword evidence="14" id="KW-1160">Virus entry into host cell</keyword>
<keyword evidence="8" id="KW-1043">Host membrane</keyword>
<comment type="similarity">
    <text evidence="15">Belongs to the paramyxoviruses hemagglutinin-neuraminidase family.</text>
</comment>
<dbReference type="RefSeq" id="YP_009091838.1">
    <property type="nucleotide sequence ID" value="NC_025256.1"/>
</dbReference>
<evidence type="ECO:0000256" key="6">
    <source>
        <dbReference type="ARBA" id="ARBA00022804"/>
    </source>
</evidence>
<dbReference type="InterPro" id="IPR000665">
    <property type="entry name" value="Hemagglutn/HN"/>
</dbReference>
<name>I0E093_9MONO</name>
<evidence type="ECO:0000256" key="1">
    <source>
        <dbReference type="ARBA" id="ARBA00004208"/>
    </source>
</evidence>
<dbReference type="EvolutionaryTrace" id="I0E093"/>
<proteinExistence type="evidence at protein level"/>
<protein>
    <submittedName>
        <fullName evidence="18">Glycoprotein</fullName>
    </submittedName>
</protein>
<dbReference type="PDB" id="4UF7">
    <property type="method" value="X-ray"/>
    <property type="resolution" value="1.70 A"/>
    <property type="chains" value="A/B=199-632"/>
</dbReference>
<evidence type="ECO:0000256" key="5">
    <source>
        <dbReference type="ARBA" id="ARBA00022692"/>
    </source>
</evidence>
<feature type="disulfide bond" evidence="20">
    <location>
        <begin position="298"/>
        <end position="311"/>
    </location>
</feature>
<dbReference type="GlyCosmos" id="I0E093">
    <property type="glycosylation" value="4 sites, No reported glycans"/>
</dbReference>
<evidence type="ECO:0000313" key="19">
    <source>
        <dbReference type="Proteomes" id="UP000106895"/>
    </source>
</evidence>
<evidence type="ECO:0000256" key="4">
    <source>
        <dbReference type="ARBA" id="ARBA00022581"/>
    </source>
</evidence>
<dbReference type="Proteomes" id="UP000106895">
    <property type="component" value="Segment"/>
</dbReference>
<keyword evidence="20" id="KW-0002">3D-structure</keyword>
<evidence type="ECO:0000256" key="9">
    <source>
        <dbReference type="ARBA" id="ARBA00022879"/>
    </source>
</evidence>
<feature type="glycosylation site" description="N-linked (GlcNAc...) asparagine" evidence="20">
    <location>
        <position position="207"/>
    </location>
</feature>
<evidence type="ECO:0000256" key="8">
    <source>
        <dbReference type="ARBA" id="ARBA00022870"/>
    </source>
</evidence>
<keyword evidence="9 15" id="KW-0261">Viral envelope protein</keyword>
<dbReference type="InterPro" id="IPR036278">
    <property type="entry name" value="Sialidase_sf"/>
</dbReference>
<keyword evidence="19" id="KW-1185">Reference proteome</keyword>
<evidence type="ECO:0000256" key="16">
    <source>
        <dbReference type="SAM" id="Coils"/>
    </source>
</evidence>
<dbReference type="Pfam" id="PF00423">
    <property type="entry name" value="HN"/>
    <property type="match status" value="1"/>
</dbReference>
<keyword evidence="4" id="KW-0945">Host-virus interaction</keyword>
<sequence length="632" mass="72287">MPQKTVEFINMNSPLERGVSTLSDKKTLNQSKITKQGYFGLGSHSERNWKKQKNQNDHYMTVSTMILEILVVLGIMFNLIVLTMVYYQNDNINQRMAELTSNITVLNLNLNQLTNKIQREIIPRITLIDTATTITIPSAITYILATLTTRISELLPSINQKCEFKTPTLVLNDCRINCTPPLNPSDGVKMSSLATNLVAHGPSPCRNFSSVPTIYYYRIPGLYNRTALDERCILNPRLTISSTKFAYVHSEYDKNCTRGFKYYELMTFGEILEGPEKEPRMFSRSFYSPTNAVNYHSCTPIVTVNEGYFLCLECTSSDPLYKANLSNSTFHLVILRHNKDEKIVSMPSFNLSTDQEYVQIIPAEGGGTAESGNLYFPCIGRLLHKRVTHPLCKKSNCSRTDDESCLKSYYNQGSPQHQVVNCLIRIRNAQRDNPTWDVITVDLTNTYPGSRSRIFGSFSKPMLYQSSVSWHTLLQVAEITDLDKYQLDWLDTPYISRPGGSECPFGNYCPTVCWEGTYNDVYSLTPNNDLFVTVYLKSEQVAENPYFAIFSRDQILKEFPLDAWISSARTTTISCFMFNNEIWCIAALEITRLNDDIIRPIYYSFWLPTDCRTPYPHTGKMTRVPLRSTYNY</sequence>
<dbReference type="KEGG" id="vg:20712670"/>
<reference evidence="18 19" key="1">
    <citation type="journal article" date="2012" name="Nat. Commun.">
        <title>Bats host major mammalian paramyxoviruses.</title>
        <authorList>
            <person name="Drexler J.F."/>
            <person name="Corman V.M."/>
            <person name="Muller M.A."/>
            <person name="Maganga G.D."/>
            <person name="Vallo P."/>
            <person name="Binger T."/>
            <person name="Gloza-Rausch F."/>
            <person name="Rasche A."/>
            <person name="Yordanov S."/>
            <person name="Seebens A."/>
            <person name="Oppong S."/>
            <person name="Sarkodie Y.A."/>
            <person name="Pongombo C."/>
            <person name="Lukashev A.N."/>
            <person name="Schmidt-Chanasit J."/>
            <person name="Stocker A."/>
            <person name="Carneiro A.J."/>
            <person name="Erbar S."/>
            <person name="Maisner A."/>
            <person name="Fronhoffs F."/>
            <person name="Buettner R."/>
            <person name="Kalko E.K."/>
            <person name="Kruppa T."/>
            <person name="Franke C.R."/>
            <person name="Kallies R."/>
            <person name="Yandoko E.R."/>
            <person name="Herrler G."/>
            <person name="Reusken C."/>
            <person name="Hassanin A."/>
            <person name="Kruger D.H."/>
            <person name="Matthee S."/>
            <person name="Ulrich R.G."/>
            <person name="Leroy E.M."/>
            <person name="Drosten C."/>
        </authorList>
    </citation>
    <scope>NUCLEOTIDE SEQUENCE [LARGE SCALE GENOMIC DNA]</scope>
    <source>
        <strain evidence="18">BatPV/Eid_hel/GH-M74a/GHA/2009</strain>
    </source>
</reference>
<dbReference type="PDBsum" id="4UF7"/>
<dbReference type="OrthoDB" id="12739at10239"/>
<dbReference type="GO" id="GO:0019031">
    <property type="term" value="C:viral envelope"/>
    <property type="evidence" value="ECO:0007669"/>
    <property type="project" value="UniProtKB-KW"/>
</dbReference>
<keyword evidence="10" id="KW-0735">Signal-anchor</keyword>
<comment type="subcellular location">
    <subcellularLocation>
        <location evidence="2">Host membrane</location>
        <topology evidence="2">Single-pass type II membrane protein</topology>
    </subcellularLocation>
    <subcellularLocation>
        <location evidence="1">Virion membrane</location>
        <topology evidence="1">Single-pass type II membrane protein</topology>
    </subcellularLocation>
</comment>
<evidence type="ECO:0007829" key="20">
    <source>
        <dbReference type="PDB" id="4UF7"/>
    </source>
</evidence>
<dbReference type="EMBL" id="HQ660129">
    <property type="protein sequence ID" value="AFH96011.1"/>
    <property type="molecule type" value="Viral_cRNA"/>
</dbReference>
<evidence type="ECO:0000256" key="17">
    <source>
        <dbReference type="SAM" id="Phobius"/>
    </source>
</evidence>
<evidence type="ECO:0000313" key="18">
    <source>
        <dbReference type="EMBL" id="AFH96011.1"/>
    </source>
</evidence>
<dbReference type="GO" id="GO:0019062">
    <property type="term" value="P:virion attachment to host cell"/>
    <property type="evidence" value="ECO:0007669"/>
    <property type="project" value="UniProtKB-KW"/>
</dbReference>
<dbReference type="CDD" id="cd15468">
    <property type="entry name" value="HeV-G"/>
    <property type="match status" value="1"/>
</dbReference>
<organism evidence="18 19">
    <name type="scientific">Ghana virus</name>
    <dbReference type="NCBI Taxonomy" id="2847089"/>
    <lineage>
        <taxon>Viruses</taxon>
        <taxon>Riboviria</taxon>
        <taxon>Orthornavirae</taxon>
        <taxon>Negarnaviricota</taxon>
        <taxon>Haploviricotina</taxon>
        <taxon>Monjiviricetes</taxon>
        <taxon>Mononegavirales</taxon>
        <taxon>Paramyxoviridae</taxon>
        <taxon>Orthoparamyxovirinae</taxon>
        <taxon>Henipavirus</taxon>
        <taxon>Henipavirus ghanaense</taxon>
    </lineage>
</organism>